<dbReference type="InterPro" id="IPR011013">
    <property type="entry name" value="Gal_mutarotase_sf_dom"/>
</dbReference>
<evidence type="ECO:0000259" key="13">
    <source>
        <dbReference type="Pfam" id="PF13802"/>
    </source>
</evidence>
<evidence type="ECO:0000313" key="16">
    <source>
        <dbReference type="Proteomes" id="UP000801492"/>
    </source>
</evidence>
<reference evidence="15" key="1">
    <citation type="submission" date="2019-08" db="EMBL/GenBank/DDBJ databases">
        <title>The genome of the North American firefly Photinus pyralis.</title>
        <authorList>
            <consortium name="Photinus pyralis genome working group"/>
            <person name="Fallon T.R."/>
            <person name="Sander Lower S.E."/>
            <person name="Weng J.-K."/>
        </authorList>
    </citation>
    <scope>NUCLEOTIDE SEQUENCE</scope>
    <source>
        <strain evidence="15">TRF0915ILg1</strain>
        <tissue evidence="15">Whole body</tissue>
    </source>
</reference>
<dbReference type="InterPro" id="IPR017853">
    <property type="entry name" value="GH"/>
</dbReference>
<evidence type="ECO:0000256" key="6">
    <source>
        <dbReference type="ARBA" id="ARBA00022824"/>
    </source>
</evidence>
<dbReference type="FunFam" id="2.60.40.1180:FF:000023">
    <property type="entry name" value="neutral alpha-glucosidase AB isoform X2"/>
    <property type="match status" value="1"/>
</dbReference>
<dbReference type="OrthoDB" id="3237269at2759"/>
<comment type="subcellular location">
    <subcellularLocation>
        <location evidence="1">Endoplasmic reticulum</location>
    </subcellularLocation>
</comment>
<comment type="pathway">
    <text evidence="2">Glycan metabolism; N-glycan metabolism.</text>
</comment>
<comment type="caution">
    <text evidence="15">The sequence shown here is derived from an EMBL/GenBank/DDBJ whole genome shotgun (WGS) entry which is preliminary data.</text>
</comment>
<keyword evidence="16" id="KW-1185">Reference proteome</keyword>
<dbReference type="CDD" id="cd14752">
    <property type="entry name" value="GH31_N"/>
    <property type="match status" value="1"/>
</dbReference>
<evidence type="ECO:0000256" key="11">
    <source>
        <dbReference type="SAM" id="SignalP"/>
    </source>
</evidence>
<dbReference type="GO" id="GO:0005783">
    <property type="term" value="C:endoplasmic reticulum"/>
    <property type="evidence" value="ECO:0007669"/>
    <property type="project" value="UniProtKB-SubCell"/>
</dbReference>
<evidence type="ECO:0000259" key="12">
    <source>
        <dbReference type="Pfam" id="PF01055"/>
    </source>
</evidence>
<feature type="chain" id="PRO_5035443660" description="Glucosidase II subunit alpha" evidence="11">
    <location>
        <begin position="23"/>
        <end position="915"/>
    </location>
</feature>
<keyword evidence="6" id="KW-0256">Endoplasmic reticulum</keyword>
<accession>A0A8K0CSY1</accession>
<dbReference type="Gene3D" id="3.20.20.80">
    <property type="entry name" value="Glycosidases"/>
    <property type="match status" value="2"/>
</dbReference>
<keyword evidence="4 11" id="KW-0732">Signal</keyword>
<dbReference type="Gene3D" id="2.60.40.1760">
    <property type="entry name" value="glycosyl hydrolase (family 31)"/>
    <property type="match status" value="1"/>
</dbReference>
<keyword evidence="7" id="KW-0325">Glycoprotein</keyword>
<evidence type="ECO:0000256" key="5">
    <source>
        <dbReference type="ARBA" id="ARBA00022801"/>
    </source>
</evidence>
<dbReference type="InterPro" id="IPR030458">
    <property type="entry name" value="Glyco_hydro_31_AS"/>
</dbReference>
<dbReference type="InterPro" id="IPR013780">
    <property type="entry name" value="Glyco_hydro_b"/>
</dbReference>
<evidence type="ECO:0000256" key="7">
    <source>
        <dbReference type="ARBA" id="ARBA00023180"/>
    </source>
</evidence>
<dbReference type="PROSITE" id="PS00129">
    <property type="entry name" value="GLYCOSYL_HYDROL_F31_1"/>
    <property type="match status" value="1"/>
</dbReference>
<dbReference type="PANTHER" id="PTHR22762:SF54">
    <property type="entry name" value="BCDNA.GH04962"/>
    <property type="match status" value="1"/>
</dbReference>
<evidence type="ECO:0000256" key="9">
    <source>
        <dbReference type="ARBA" id="ARBA00042895"/>
    </source>
</evidence>
<feature type="domain" description="Glycoside hydrolase family 31 TIM barrel" evidence="12">
    <location>
        <begin position="357"/>
        <end position="684"/>
    </location>
</feature>
<evidence type="ECO:0000313" key="15">
    <source>
        <dbReference type="EMBL" id="KAF2893060.1"/>
    </source>
</evidence>
<feature type="domain" description="Glycosyl hydrolase family 31 C-terminal" evidence="14">
    <location>
        <begin position="692"/>
        <end position="781"/>
    </location>
</feature>
<dbReference type="FunFam" id="3.20.20.80:FF:000039">
    <property type="entry name" value="Glucosidase, alpha neutral C"/>
    <property type="match status" value="1"/>
</dbReference>
<dbReference type="SUPFAM" id="SSF74650">
    <property type="entry name" value="Galactose mutarotase-like"/>
    <property type="match status" value="1"/>
</dbReference>
<evidence type="ECO:0000256" key="1">
    <source>
        <dbReference type="ARBA" id="ARBA00004240"/>
    </source>
</evidence>
<dbReference type="SUPFAM" id="SSF51011">
    <property type="entry name" value="Glycosyl hydrolase domain"/>
    <property type="match status" value="1"/>
</dbReference>
<dbReference type="PANTHER" id="PTHR22762">
    <property type="entry name" value="ALPHA-GLUCOSIDASE"/>
    <property type="match status" value="1"/>
</dbReference>
<keyword evidence="8 10" id="KW-0326">Glycosidase</keyword>
<dbReference type="Pfam" id="PF01055">
    <property type="entry name" value="Glyco_hydro_31_2nd"/>
    <property type="match status" value="1"/>
</dbReference>
<evidence type="ECO:0000256" key="3">
    <source>
        <dbReference type="ARBA" id="ARBA00007806"/>
    </source>
</evidence>
<dbReference type="CDD" id="cd06603">
    <property type="entry name" value="GH31_GANC_GANAB_alpha"/>
    <property type="match status" value="1"/>
</dbReference>
<organism evidence="15 16">
    <name type="scientific">Ignelater luminosus</name>
    <name type="common">Cucubano</name>
    <name type="synonym">Pyrophorus luminosus</name>
    <dbReference type="NCBI Taxonomy" id="2038154"/>
    <lineage>
        <taxon>Eukaryota</taxon>
        <taxon>Metazoa</taxon>
        <taxon>Ecdysozoa</taxon>
        <taxon>Arthropoda</taxon>
        <taxon>Hexapoda</taxon>
        <taxon>Insecta</taxon>
        <taxon>Pterygota</taxon>
        <taxon>Neoptera</taxon>
        <taxon>Endopterygota</taxon>
        <taxon>Coleoptera</taxon>
        <taxon>Polyphaga</taxon>
        <taxon>Elateriformia</taxon>
        <taxon>Elateroidea</taxon>
        <taxon>Elateridae</taxon>
        <taxon>Agrypninae</taxon>
        <taxon>Pyrophorini</taxon>
        <taxon>Ignelater</taxon>
    </lineage>
</organism>
<comment type="similarity">
    <text evidence="3 10">Belongs to the glycosyl hydrolase 31 family.</text>
</comment>
<feature type="domain" description="Glycoside hydrolase family 31 N-terminal" evidence="13">
    <location>
        <begin position="79"/>
        <end position="295"/>
    </location>
</feature>
<name>A0A8K0CSY1_IGNLU</name>
<dbReference type="InterPro" id="IPR048395">
    <property type="entry name" value="Glyco_hydro_31_C"/>
</dbReference>
<sequence>METSKRYKFLALCALMVSLVEAVDRNNFKTCEQSSFCRRLRGVKPGESKYELNLGSLQVSDTTIEAELVNKEADVTFKFVLTALVDNTFRVVVDEVKPLHPRYKVEGALDGEPQVSKLELLERSSEQVVIKSGDNKVIIKAAPLKVEFYQGDSLASVVNGRGLFVFEHLRAKKVEGDVVTNLDEQPQQTEDPGAWEENFKSHHDTKPRGPEAVGVDITFPGAHRAYGLPEHADRFALRSTDARGTDPYRLYNLDVFEYELDTTMAIYGSVPVLYAHSPERTVGVFWLNAAETWVDISNSKDTNVVSSIVNLVSGQQTETHVNAHFMSESGIVDLFVFLGPTPQKAVQQYAKLTGSAPLPQYFALGYHQCRWNYNDEDDVRTVVENFDEHDMPLDVMWLDIEYTDGKKYFTWDPIKFKHPAVMQQNLTATGRKLVVIIDPHIKREGGYFLHEEALANDYYVKNKDGSVYEGWCWPGSSSYLDLFNPKVREYYAGLYALDKFTGSTNDLYIWNDMNEPSVFNGPEITMPKDCVHYGDWEHRHVHNVYGLFYIMATYQGLLNRANNKLRPFVLTRAHYSGAQRYAAVWTGDNAADWSHLAISLPMCLSEAMGGISFCGADIGGFFNNPDEELLQRWYQTGAWLPFFRAHAHIDTKRREPYLYNQDVRTRIRNALRQRYVHLPLWYTLFWEHYRTGNPVIRPLVYEYPTQTDLFDIDDEILIGSSILAHPVTKSGATTENVFLPGGAKEIWYDIEDYRPLPGTGYLSIPVTMDKVPVYYRGGSIIPRKDRPRRASTLTHDDPFTLYVALDNNKRAEGTLYIDDYQSFDYKNKKYLYIKFVYENGKLTSSFIDGDANYQTKAWLERVVVIGPPSGIKEAKITSKKLGTVKLKVSYDGENRSLTIRKPGVNLQETFSISLH</sequence>
<evidence type="ECO:0000256" key="2">
    <source>
        <dbReference type="ARBA" id="ARBA00004833"/>
    </source>
</evidence>
<dbReference type="InterPro" id="IPR025887">
    <property type="entry name" value="Glyco_hydro_31_N_dom"/>
</dbReference>
<dbReference type="GO" id="GO:0005975">
    <property type="term" value="P:carbohydrate metabolic process"/>
    <property type="evidence" value="ECO:0007669"/>
    <property type="project" value="InterPro"/>
</dbReference>
<proteinExistence type="inferred from homology"/>
<dbReference type="GO" id="GO:0030246">
    <property type="term" value="F:carbohydrate binding"/>
    <property type="evidence" value="ECO:0007669"/>
    <property type="project" value="InterPro"/>
</dbReference>
<evidence type="ECO:0000259" key="14">
    <source>
        <dbReference type="Pfam" id="PF21365"/>
    </source>
</evidence>
<keyword evidence="5 10" id="KW-0378">Hydrolase</keyword>
<dbReference type="GO" id="GO:0006491">
    <property type="term" value="P:N-glycan processing"/>
    <property type="evidence" value="ECO:0007669"/>
    <property type="project" value="TreeGrafter"/>
</dbReference>
<evidence type="ECO:0000256" key="10">
    <source>
        <dbReference type="RuleBase" id="RU361185"/>
    </source>
</evidence>
<feature type="signal peptide" evidence="11">
    <location>
        <begin position="1"/>
        <end position="22"/>
    </location>
</feature>
<evidence type="ECO:0000256" key="8">
    <source>
        <dbReference type="ARBA" id="ARBA00023295"/>
    </source>
</evidence>
<dbReference type="Gene3D" id="2.60.40.1180">
    <property type="entry name" value="Golgi alpha-mannosidase II"/>
    <property type="match status" value="2"/>
</dbReference>
<dbReference type="Pfam" id="PF13802">
    <property type="entry name" value="Gal_mutarotas_2"/>
    <property type="match status" value="1"/>
</dbReference>
<dbReference type="AlphaFoldDB" id="A0A8K0CSY1"/>
<dbReference type="InterPro" id="IPR000322">
    <property type="entry name" value="Glyco_hydro_31_TIM"/>
</dbReference>
<evidence type="ECO:0000256" key="4">
    <source>
        <dbReference type="ARBA" id="ARBA00022729"/>
    </source>
</evidence>
<dbReference type="SUPFAM" id="SSF51445">
    <property type="entry name" value="(Trans)glycosidases"/>
    <property type="match status" value="1"/>
</dbReference>
<protein>
    <recommendedName>
        <fullName evidence="9">Glucosidase II subunit alpha</fullName>
    </recommendedName>
</protein>
<dbReference type="Pfam" id="PF21365">
    <property type="entry name" value="Glyco_hydro_31_3rd"/>
    <property type="match status" value="1"/>
</dbReference>
<dbReference type="GO" id="GO:0090599">
    <property type="term" value="F:alpha-glucosidase activity"/>
    <property type="evidence" value="ECO:0007669"/>
    <property type="project" value="TreeGrafter"/>
</dbReference>
<gene>
    <name evidence="15" type="ORF">ILUMI_13106</name>
</gene>
<dbReference type="EMBL" id="VTPC01008271">
    <property type="protein sequence ID" value="KAF2893060.1"/>
    <property type="molecule type" value="Genomic_DNA"/>
</dbReference>
<dbReference type="Proteomes" id="UP000801492">
    <property type="component" value="Unassembled WGS sequence"/>
</dbReference>